<gene>
    <name evidence="1" type="ORF">CLUMA_CG017872</name>
</gene>
<sequence>MSVGKLMIRSHLHPSVYLMSRLLSTTQQTFRMLIFINYRKNSLHRTVSVPNYNWDYDLLAVINKFKKQKKRFLLNDDDFMSMNVGIEMTARICLYYVRWENA</sequence>
<dbReference type="AlphaFoldDB" id="A0A1J1IX12"/>
<organism evidence="1 2">
    <name type="scientific">Clunio marinus</name>
    <dbReference type="NCBI Taxonomy" id="568069"/>
    <lineage>
        <taxon>Eukaryota</taxon>
        <taxon>Metazoa</taxon>
        <taxon>Ecdysozoa</taxon>
        <taxon>Arthropoda</taxon>
        <taxon>Hexapoda</taxon>
        <taxon>Insecta</taxon>
        <taxon>Pterygota</taxon>
        <taxon>Neoptera</taxon>
        <taxon>Endopterygota</taxon>
        <taxon>Diptera</taxon>
        <taxon>Nematocera</taxon>
        <taxon>Chironomoidea</taxon>
        <taxon>Chironomidae</taxon>
        <taxon>Clunio</taxon>
    </lineage>
</organism>
<protein>
    <submittedName>
        <fullName evidence="1">CLUMA_CG017872, isoform A</fullName>
    </submittedName>
</protein>
<accession>A0A1J1IX12</accession>
<evidence type="ECO:0000313" key="2">
    <source>
        <dbReference type="Proteomes" id="UP000183832"/>
    </source>
</evidence>
<reference evidence="1 2" key="1">
    <citation type="submission" date="2015-04" db="EMBL/GenBank/DDBJ databases">
        <authorList>
            <person name="Syromyatnikov M.Y."/>
            <person name="Popov V.N."/>
        </authorList>
    </citation>
    <scope>NUCLEOTIDE SEQUENCE [LARGE SCALE GENOMIC DNA]</scope>
</reference>
<proteinExistence type="predicted"/>
<keyword evidence="2" id="KW-1185">Reference proteome</keyword>
<dbReference type="EMBL" id="CVRI01000063">
    <property type="protein sequence ID" value="CRL04819.1"/>
    <property type="molecule type" value="Genomic_DNA"/>
</dbReference>
<dbReference type="Proteomes" id="UP000183832">
    <property type="component" value="Unassembled WGS sequence"/>
</dbReference>
<name>A0A1J1IX12_9DIPT</name>
<evidence type="ECO:0000313" key="1">
    <source>
        <dbReference type="EMBL" id="CRL04819.1"/>
    </source>
</evidence>